<organism evidence="1 2">
    <name type="scientific">Saguinus oedipus</name>
    <name type="common">Cotton-top tamarin</name>
    <name type="synonym">Oedipomidas oedipus</name>
    <dbReference type="NCBI Taxonomy" id="9490"/>
    <lineage>
        <taxon>Eukaryota</taxon>
        <taxon>Metazoa</taxon>
        <taxon>Chordata</taxon>
        <taxon>Craniata</taxon>
        <taxon>Vertebrata</taxon>
        <taxon>Euteleostomi</taxon>
        <taxon>Mammalia</taxon>
        <taxon>Eutheria</taxon>
        <taxon>Euarchontoglires</taxon>
        <taxon>Primates</taxon>
        <taxon>Haplorrhini</taxon>
        <taxon>Platyrrhini</taxon>
        <taxon>Cebidae</taxon>
        <taxon>Callitrichinae</taxon>
        <taxon>Saguinus</taxon>
    </lineage>
</organism>
<evidence type="ECO:0000313" key="1">
    <source>
        <dbReference type="EMBL" id="KAK2098946.1"/>
    </source>
</evidence>
<dbReference type="EMBL" id="JASSZA010000011">
    <property type="protein sequence ID" value="KAK2098946.1"/>
    <property type="molecule type" value="Genomic_DNA"/>
</dbReference>
<keyword evidence="2" id="KW-1185">Reference proteome</keyword>
<evidence type="ECO:0000313" key="2">
    <source>
        <dbReference type="Proteomes" id="UP001266305"/>
    </source>
</evidence>
<accession>A0ABQ9UQ41</accession>
<dbReference type="Proteomes" id="UP001266305">
    <property type="component" value="Unassembled WGS sequence"/>
</dbReference>
<protein>
    <submittedName>
        <fullName evidence="1">Uncharacterized protein</fullName>
    </submittedName>
</protein>
<gene>
    <name evidence="1" type="ORF">P7K49_024397</name>
</gene>
<reference evidence="1 2" key="1">
    <citation type="submission" date="2023-05" db="EMBL/GenBank/DDBJ databases">
        <title>B98-5 Cell Line De Novo Hybrid Assembly: An Optical Mapping Approach.</title>
        <authorList>
            <person name="Kananen K."/>
            <person name="Auerbach J.A."/>
            <person name="Kautto E."/>
            <person name="Blachly J.S."/>
        </authorList>
    </citation>
    <scope>NUCLEOTIDE SEQUENCE [LARGE SCALE GENOMIC DNA]</scope>
    <source>
        <strain evidence="1">B95-8</strain>
        <tissue evidence="1">Cell line</tissue>
    </source>
</reference>
<sequence>SHQEPPLPPSAEPTWVCLRGSPTSMPPPTSLGGRSLQWTVMGPQVLPREKPWVLQTGNGELGRKQKRESVPNYFWGQRSVREEGLRRKTGPCEEDLFRKDQRQLVESQDLGAQ</sequence>
<name>A0ABQ9UQ41_SAGOE</name>
<feature type="non-terminal residue" evidence="1">
    <location>
        <position position="1"/>
    </location>
</feature>
<comment type="caution">
    <text evidence="1">The sequence shown here is derived from an EMBL/GenBank/DDBJ whole genome shotgun (WGS) entry which is preliminary data.</text>
</comment>
<feature type="non-terminal residue" evidence="1">
    <location>
        <position position="113"/>
    </location>
</feature>
<proteinExistence type="predicted"/>